<gene>
    <name evidence="2" type="ORF">A2722_00915</name>
</gene>
<dbReference type="EMBL" id="MFEO01000033">
    <property type="protein sequence ID" value="OGE88449.1"/>
    <property type="molecule type" value="Genomic_DNA"/>
</dbReference>
<dbReference type="InterPro" id="IPR003746">
    <property type="entry name" value="DUF167"/>
</dbReference>
<dbReference type="SMART" id="SM01152">
    <property type="entry name" value="DUF167"/>
    <property type="match status" value="1"/>
</dbReference>
<reference evidence="2 3" key="1">
    <citation type="journal article" date="2016" name="Nat. Commun.">
        <title>Thousands of microbial genomes shed light on interconnected biogeochemical processes in an aquifer system.</title>
        <authorList>
            <person name="Anantharaman K."/>
            <person name="Brown C.T."/>
            <person name="Hug L.A."/>
            <person name="Sharon I."/>
            <person name="Castelle C.J."/>
            <person name="Probst A.J."/>
            <person name="Thomas B.C."/>
            <person name="Singh A."/>
            <person name="Wilkins M.J."/>
            <person name="Karaoz U."/>
            <person name="Brodie E.L."/>
            <person name="Williams K.H."/>
            <person name="Hubbard S.S."/>
            <person name="Banfield J.F."/>
        </authorList>
    </citation>
    <scope>NUCLEOTIDE SEQUENCE [LARGE SCALE GENOMIC DNA]</scope>
</reference>
<dbReference type="InterPro" id="IPR036591">
    <property type="entry name" value="YggU-like_sf"/>
</dbReference>
<dbReference type="Gene3D" id="3.30.1200.10">
    <property type="entry name" value="YggU-like"/>
    <property type="match status" value="1"/>
</dbReference>
<evidence type="ECO:0000313" key="3">
    <source>
        <dbReference type="Proteomes" id="UP000178377"/>
    </source>
</evidence>
<comment type="caution">
    <text evidence="2">The sequence shown here is derived from an EMBL/GenBank/DDBJ whole genome shotgun (WGS) entry which is preliminary data.</text>
</comment>
<evidence type="ECO:0000256" key="1">
    <source>
        <dbReference type="ARBA" id="ARBA00010364"/>
    </source>
</evidence>
<dbReference type="NCBIfam" id="TIGR00251">
    <property type="entry name" value="DUF167 family protein"/>
    <property type="match status" value="1"/>
</dbReference>
<evidence type="ECO:0000313" key="2">
    <source>
        <dbReference type="EMBL" id="OGE88449.1"/>
    </source>
</evidence>
<sequence length="84" mass="9370">MRILVKAKPRSKVEKVERVGQPTLDLGDKKTELVVYKVSVKEPLVDGRANEAVVKALAKYFDVAISNVRLVSGETSRQKIFEIS</sequence>
<dbReference type="Proteomes" id="UP000178377">
    <property type="component" value="Unassembled WGS sequence"/>
</dbReference>
<dbReference type="Pfam" id="PF02594">
    <property type="entry name" value="DUF167"/>
    <property type="match status" value="1"/>
</dbReference>
<dbReference type="STRING" id="1817828.A2722_00915"/>
<protein>
    <submittedName>
        <fullName evidence="2">Uncharacterized protein</fullName>
    </submittedName>
</protein>
<dbReference type="SUPFAM" id="SSF69786">
    <property type="entry name" value="YggU-like"/>
    <property type="match status" value="1"/>
</dbReference>
<accession>A0A1F5PEV3</accession>
<proteinExistence type="inferred from homology"/>
<organism evidence="2 3">
    <name type="scientific">Candidatus Doudnabacteria bacterium RIFCSPHIGHO2_01_FULL_50_11</name>
    <dbReference type="NCBI Taxonomy" id="1817828"/>
    <lineage>
        <taxon>Bacteria</taxon>
        <taxon>Candidatus Doudnaibacteriota</taxon>
    </lineage>
</organism>
<dbReference type="AlphaFoldDB" id="A0A1F5PEV3"/>
<comment type="similarity">
    <text evidence="1">Belongs to the UPF0235 family.</text>
</comment>
<name>A0A1F5PEV3_9BACT</name>